<comment type="similarity">
    <text evidence="1">Belongs to the GST superfamily.</text>
</comment>
<dbReference type="PANTHER" id="PTHR44051:SF19">
    <property type="entry name" value="DISULFIDE-BOND OXIDOREDUCTASE YFCG"/>
    <property type="match status" value="1"/>
</dbReference>
<dbReference type="Gene3D" id="1.20.1050.10">
    <property type="match status" value="1"/>
</dbReference>
<dbReference type="SFLD" id="SFLDG01151">
    <property type="entry name" value="Main.2:_Nu-like"/>
    <property type="match status" value="1"/>
</dbReference>
<reference evidence="5" key="1">
    <citation type="submission" date="2016-11" db="EMBL/GenBank/DDBJ databases">
        <authorList>
            <person name="Varghese N."/>
            <person name="Submissions S."/>
        </authorList>
    </citation>
    <scope>NUCLEOTIDE SEQUENCE [LARGE SCALE GENOMIC DNA]</scope>
    <source>
        <strain evidence="5">DSM 14834</strain>
    </source>
</reference>
<dbReference type="InterPro" id="IPR010987">
    <property type="entry name" value="Glutathione-S-Trfase_C-like"/>
</dbReference>
<evidence type="ECO:0000259" key="2">
    <source>
        <dbReference type="PROSITE" id="PS50404"/>
    </source>
</evidence>
<evidence type="ECO:0000313" key="4">
    <source>
        <dbReference type="EMBL" id="SHE45158.1"/>
    </source>
</evidence>
<dbReference type="PANTHER" id="PTHR44051">
    <property type="entry name" value="GLUTATHIONE S-TRANSFERASE-RELATED"/>
    <property type="match status" value="1"/>
</dbReference>
<dbReference type="InterPro" id="IPR036282">
    <property type="entry name" value="Glutathione-S-Trfase_C_sf"/>
</dbReference>
<dbReference type="SUPFAM" id="SSF52833">
    <property type="entry name" value="Thioredoxin-like"/>
    <property type="match status" value="1"/>
</dbReference>
<dbReference type="SFLD" id="SFLDG00358">
    <property type="entry name" value="Main_(cytGST)"/>
    <property type="match status" value="1"/>
</dbReference>
<dbReference type="Gene3D" id="3.40.30.10">
    <property type="entry name" value="Glutaredoxin"/>
    <property type="match status" value="1"/>
</dbReference>
<organism evidence="4 5">
    <name type="scientific">Thermomonas hydrothermalis</name>
    <dbReference type="NCBI Taxonomy" id="213588"/>
    <lineage>
        <taxon>Bacteria</taxon>
        <taxon>Pseudomonadati</taxon>
        <taxon>Pseudomonadota</taxon>
        <taxon>Gammaproteobacteria</taxon>
        <taxon>Lysobacterales</taxon>
        <taxon>Lysobacteraceae</taxon>
        <taxon>Thermomonas</taxon>
    </lineage>
</organism>
<dbReference type="SFLD" id="SFLDS00019">
    <property type="entry name" value="Glutathione_Transferase_(cytos"/>
    <property type="match status" value="1"/>
</dbReference>
<gene>
    <name evidence="4" type="ORF">SAMN02745204_00461</name>
</gene>
<evidence type="ECO:0000256" key="1">
    <source>
        <dbReference type="RuleBase" id="RU003494"/>
    </source>
</evidence>
<dbReference type="InterPro" id="IPR036249">
    <property type="entry name" value="Thioredoxin-like_sf"/>
</dbReference>
<evidence type="ECO:0000313" key="5">
    <source>
        <dbReference type="Proteomes" id="UP000242857"/>
    </source>
</evidence>
<evidence type="ECO:0000259" key="3">
    <source>
        <dbReference type="PROSITE" id="PS50405"/>
    </source>
</evidence>
<protein>
    <submittedName>
        <fullName evidence="4">Glutathione S-transferase</fullName>
    </submittedName>
</protein>
<dbReference type="GO" id="GO:0016740">
    <property type="term" value="F:transferase activity"/>
    <property type="evidence" value="ECO:0007669"/>
    <property type="project" value="UniProtKB-KW"/>
</dbReference>
<keyword evidence="5" id="KW-1185">Reference proteome</keyword>
<dbReference type="SUPFAM" id="SSF47616">
    <property type="entry name" value="GST C-terminal domain-like"/>
    <property type="match status" value="1"/>
</dbReference>
<proteinExistence type="inferred from homology"/>
<dbReference type="PROSITE" id="PS50404">
    <property type="entry name" value="GST_NTER"/>
    <property type="match status" value="1"/>
</dbReference>
<dbReference type="AlphaFoldDB" id="A0A1M4TL52"/>
<dbReference type="STRING" id="213588.SAMN02745204_00461"/>
<feature type="domain" description="GST N-terminal" evidence="2">
    <location>
        <begin position="1"/>
        <end position="87"/>
    </location>
</feature>
<dbReference type="Proteomes" id="UP000242857">
    <property type="component" value="Unassembled WGS sequence"/>
</dbReference>
<keyword evidence="4" id="KW-0808">Transferase</keyword>
<feature type="domain" description="GST C-terminal" evidence="3">
    <location>
        <begin position="98"/>
        <end position="234"/>
    </location>
</feature>
<dbReference type="CDD" id="cd03048">
    <property type="entry name" value="GST_N_Ure2p_like"/>
    <property type="match status" value="1"/>
</dbReference>
<dbReference type="InterPro" id="IPR004046">
    <property type="entry name" value="GST_C"/>
</dbReference>
<dbReference type="InterPro" id="IPR004045">
    <property type="entry name" value="Glutathione_S-Trfase_N"/>
</dbReference>
<dbReference type="PROSITE" id="PS50405">
    <property type="entry name" value="GST_CTER"/>
    <property type="match status" value="1"/>
</dbReference>
<name>A0A1M4TL52_9GAMM</name>
<dbReference type="RefSeq" id="WP_072755015.1">
    <property type="nucleotide sequence ID" value="NZ_FQUK01000005.1"/>
</dbReference>
<dbReference type="InterPro" id="IPR040079">
    <property type="entry name" value="Glutathione_S-Trfase"/>
</dbReference>
<accession>A0A1M4TL52</accession>
<dbReference type="OrthoDB" id="9803562at2"/>
<dbReference type="Pfam" id="PF02798">
    <property type="entry name" value="GST_N"/>
    <property type="match status" value="1"/>
</dbReference>
<dbReference type="EMBL" id="FQUK01000005">
    <property type="protein sequence ID" value="SHE45158.1"/>
    <property type="molecule type" value="Genomic_DNA"/>
</dbReference>
<dbReference type="FunFam" id="3.40.30.10:FF:000046">
    <property type="entry name" value="GSH-dependent disulfide bond oxidoreductase"/>
    <property type="match status" value="1"/>
</dbReference>
<dbReference type="Pfam" id="PF00043">
    <property type="entry name" value="GST_C"/>
    <property type="match status" value="1"/>
</dbReference>
<sequence>MIDLYYWPTPNGHKITLFLEEAGLDYRIVPVDIGKGAQFEPAFLAISPNNKMPAIVDHDPGDGGAPITVFESGAILRYLAEKTGRFTGVAEGADAASARRQRIEVDEWLFWQVAGLGPMAGQYGHFHVYAPEVIPYARERYRKEVERLLGVLDRRLAGREWIAGASYSIADMAAYPWINVYDKAPIDLTPFAHVRRWHAAIAARPATARAYALVRQVNPNAGKPLSDEEKKVLFGQGPR</sequence>